<dbReference type="EMBL" id="CP002330">
    <property type="protein sequence ID" value="ADQ47312.1"/>
    <property type="molecule type" value="Genomic_DNA"/>
</dbReference>
<protein>
    <submittedName>
        <fullName evidence="2">Uncharacterized protein</fullName>
    </submittedName>
</protein>
<dbReference type="Proteomes" id="UP000006835">
    <property type="component" value="Chromosome"/>
</dbReference>
<name>E4SHT7_CALK2</name>
<gene>
    <name evidence="2" type="ordered locus">Calkro_2509</name>
</gene>
<dbReference type="HOGENOM" id="CLU_2599394_0_0_9"/>
<dbReference type="AlphaFoldDB" id="E4SHT7"/>
<proteinExistence type="predicted"/>
<evidence type="ECO:0000313" key="2">
    <source>
        <dbReference type="EMBL" id="ADQ47312.1"/>
    </source>
</evidence>
<keyword evidence="1" id="KW-1133">Transmembrane helix</keyword>
<accession>E4SHT7</accession>
<reference key="1">
    <citation type="submission" date="2010-11" db="EMBL/GenBank/DDBJ databases">
        <title>Complete sequence of Caldicellulosiruptor kronotskyensis 2002.</title>
        <authorList>
            <consortium name="US DOE Joint Genome Institute"/>
            <person name="Lucas S."/>
            <person name="Copeland A."/>
            <person name="Lapidus A."/>
            <person name="Cheng J.-F."/>
            <person name="Bruce D."/>
            <person name="Goodwin L."/>
            <person name="Pitluck S."/>
            <person name="Davenport K."/>
            <person name="Detter J.C."/>
            <person name="Han C."/>
            <person name="Tapia R."/>
            <person name="Land M."/>
            <person name="Hauser L."/>
            <person name="Jeffries C."/>
            <person name="Kyrpides N."/>
            <person name="Ivanova N."/>
            <person name="Mikhailova N."/>
            <person name="Blumer-Schuette S.E."/>
            <person name="Kelly R.M."/>
            <person name="Woyke T."/>
        </authorList>
    </citation>
    <scope>NUCLEOTIDE SEQUENCE</scope>
    <source>
        <strain>2002</strain>
    </source>
</reference>
<dbReference type="PATRIC" id="fig|632348.3.peg.2663"/>
<dbReference type="KEGG" id="ckn:Calkro_2509"/>
<organism evidence="2 3">
    <name type="scientific">Caldicellulosiruptor kronotskyensis (strain DSM 18902 / VKM B-2412 / 2002)</name>
    <dbReference type="NCBI Taxonomy" id="632348"/>
    <lineage>
        <taxon>Bacteria</taxon>
        <taxon>Bacillati</taxon>
        <taxon>Bacillota</taxon>
        <taxon>Bacillota incertae sedis</taxon>
        <taxon>Caldicellulosiruptorales</taxon>
        <taxon>Caldicellulosiruptoraceae</taxon>
        <taxon>Caldicellulosiruptor</taxon>
    </lineage>
</organism>
<keyword evidence="3" id="KW-1185">Reference proteome</keyword>
<keyword evidence="1" id="KW-0472">Membrane</keyword>
<evidence type="ECO:0000256" key="1">
    <source>
        <dbReference type="SAM" id="Phobius"/>
    </source>
</evidence>
<dbReference type="RefSeq" id="WP_013431376.1">
    <property type="nucleotide sequence ID" value="NC_014720.1"/>
</dbReference>
<feature type="transmembrane region" description="Helical" evidence="1">
    <location>
        <begin position="15"/>
        <end position="33"/>
    </location>
</feature>
<keyword evidence="1" id="KW-0812">Transmembrane</keyword>
<sequence>MNQFLKVNLGKRVRIVVKFAMVAVMITVVFGLFKPCIVKAEKDDKELKFNYIKQIDINSNFVDESNLEELIPEYYRKLA</sequence>
<evidence type="ECO:0000313" key="3">
    <source>
        <dbReference type="Proteomes" id="UP000006835"/>
    </source>
</evidence>
<reference evidence="2 3" key="2">
    <citation type="journal article" date="2011" name="J. Bacteriol.">
        <title>Complete genome sequences for the anaerobic, extremely thermophilic plant biomass-degrading bacteria Caldicellulosiruptor hydrothermalis, Caldicellulosiruptor kristjanssonii, Caldicellulosiruptor kronotskyensis, Caldicellulosiruptor owensenis, and Caldicellulosiruptor lactoaceticus.</title>
        <authorList>
            <person name="Blumer-Schuette S.E."/>
            <person name="Ozdemir I."/>
            <person name="Mistry D."/>
            <person name="Lucas S."/>
            <person name="Lapidus A."/>
            <person name="Cheng J.F."/>
            <person name="Goodwin L.A."/>
            <person name="Pitluck S."/>
            <person name="Land M.L."/>
            <person name="Hauser L.J."/>
            <person name="Woyke T."/>
            <person name="Mikhailova N."/>
            <person name="Pati A."/>
            <person name="Kyrpides N.C."/>
            <person name="Ivanova N."/>
            <person name="Detter J.C."/>
            <person name="Walston-Davenport K."/>
            <person name="Han S."/>
            <person name="Adams M.W."/>
            <person name="Kelly R.M."/>
        </authorList>
    </citation>
    <scope>NUCLEOTIDE SEQUENCE [LARGE SCALE GENOMIC DNA]</scope>
    <source>
        <strain evidence="3">DSM 18902 / VKM B-2412 / 2002</strain>
    </source>
</reference>